<evidence type="ECO:0000313" key="2">
    <source>
        <dbReference type="Proteomes" id="UP000789901"/>
    </source>
</evidence>
<keyword evidence="2" id="KW-1185">Reference proteome</keyword>
<feature type="non-terminal residue" evidence="1">
    <location>
        <position position="114"/>
    </location>
</feature>
<sequence>LHKLGFRYKYYLKDVYIDGHERPDVVAYRQVFLQKYDKDCKIRTYPLLADREKEHIWEQPLKKIGMGLGIHISDFLTEMIRPLRDDRLFAFDNAITHMAFDEDALLSSKMNLFQ</sequence>
<name>A0ABN7XDV4_GIGMA</name>
<protein>
    <submittedName>
        <fullName evidence="1">7887_t:CDS:1</fullName>
    </submittedName>
</protein>
<reference evidence="1 2" key="1">
    <citation type="submission" date="2021-06" db="EMBL/GenBank/DDBJ databases">
        <authorList>
            <person name="Kallberg Y."/>
            <person name="Tangrot J."/>
            <person name="Rosling A."/>
        </authorList>
    </citation>
    <scope>NUCLEOTIDE SEQUENCE [LARGE SCALE GENOMIC DNA]</scope>
    <source>
        <strain evidence="1 2">120-4 pot B 10/14</strain>
    </source>
</reference>
<evidence type="ECO:0000313" key="1">
    <source>
        <dbReference type="EMBL" id="CAG8853412.1"/>
    </source>
</evidence>
<dbReference type="Proteomes" id="UP000789901">
    <property type="component" value="Unassembled WGS sequence"/>
</dbReference>
<comment type="caution">
    <text evidence="1">The sequence shown here is derived from an EMBL/GenBank/DDBJ whole genome shotgun (WGS) entry which is preliminary data.</text>
</comment>
<gene>
    <name evidence="1" type="ORF">GMARGA_LOCUS42233</name>
</gene>
<accession>A0ABN7XDV4</accession>
<organism evidence="1 2">
    <name type="scientific">Gigaspora margarita</name>
    <dbReference type="NCBI Taxonomy" id="4874"/>
    <lineage>
        <taxon>Eukaryota</taxon>
        <taxon>Fungi</taxon>
        <taxon>Fungi incertae sedis</taxon>
        <taxon>Mucoromycota</taxon>
        <taxon>Glomeromycotina</taxon>
        <taxon>Glomeromycetes</taxon>
        <taxon>Diversisporales</taxon>
        <taxon>Gigasporaceae</taxon>
        <taxon>Gigaspora</taxon>
    </lineage>
</organism>
<proteinExistence type="predicted"/>
<feature type="non-terminal residue" evidence="1">
    <location>
        <position position="1"/>
    </location>
</feature>
<dbReference type="EMBL" id="CAJVQB010123829">
    <property type="protein sequence ID" value="CAG8853412.1"/>
    <property type="molecule type" value="Genomic_DNA"/>
</dbReference>